<dbReference type="PANTHER" id="PTHR24351">
    <property type="entry name" value="RIBOSOMAL PROTEIN S6 KINASE"/>
    <property type="match status" value="1"/>
</dbReference>
<keyword evidence="2" id="KW-0597">Phosphoprotein</keyword>
<dbReference type="SMART" id="SM00220">
    <property type="entry name" value="S_TKc"/>
    <property type="match status" value="1"/>
</dbReference>
<evidence type="ECO:0000256" key="1">
    <source>
        <dbReference type="ARBA" id="ARBA00022527"/>
    </source>
</evidence>
<evidence type="ECO:0000256" key="4">
    <source>
        <dbReference type="ARBA" id="ARBA00022741"/>
    </source>
</evidence>
<keyword evidence="1" id="KW-0723">Serine/threonine-protein kinase</keyword>
<dbReference type="InterPro" id="IPR008271">
    <property type="entry name" value="Ser/Thr_kinase_AS"/>
</dbReference>
<dbReference type="SUPFAM" id="SSF56112">
    <property type="entry name" value="Protein kinase-like (PK-like)"/>
    <property type="match status" value="1"/>
</dbReference>
<dbReference type="PROSITE" id="PS50011">
    <property type="entry name" value="PROTEIN_KINASE_DOM"/>
    <property type="match status" value="1"/>
</dbReference>
<keyword evidence="10" id="KW-1185">Reference proteome</keyword>
<keyword evidence="5" id="KW-0418">Kinase</keyword>
<evidence type="ECO:0000259" key="8">
    <source>
        <dbReference type="PROSITE" id="PS51285"/>
    </source>
</evidence>
<dbReference type="InterPro" id="IPR000961">
    <property type="entry name" value="AGC-kinase_C"/>
</dbReference>
<evidence type="ECO:0000256" key="3">
    <source>
        <dbReference type="ARBA" id="ARBA00022679"/>
    </source>
</evidence>
<organism evidence="9 10">
    <name type="scientific">Trichonephila clavata</name>
    <name type="common">Joro spider</name>
    <name type="synonym">Nephila clavata</name>
    <dbReference type="NCBI Taxonomy" id="2740835"/>
    <lineage>
        <taxon>Eukaryota</taxon>
        <taxon>Metazoa</taxon>
        <taxon>Ecdysozoa</taxon>
        <taxon>Arthropoda</taxon>
        <taxon>Chelicerata</taxon>
        <taxon>Arachnida</taxon>
        <taxon>Araneae</taxon>
        <taxon>Araneomorphae</taxon>
        <taxon>Entelegynae</taxon>
        <taxon>Araneoidea</taxon>
        <taxon>Nephilidae</taxon>
        <taxon>Trichonephila</taxon>
    </lineage>
</organism>
<dbReference type="InterPro" id="IPR011009">
    <property type="entry name" value="Kinase-like_dom_sf"/>
</dbReference>
<dbReference type="Proteomes" id="UP000887116">
    <property type="component" value="Unassembled WGS sequence"/>
</dbReference>
<keyword evidence="4" id="KW-0547">Nucleotide-binding</keyword>
<dbReference type="Pfam" id="PF00069">
    <property type="entry name" value="Pkinase"/>
    <property type="match status" value="1"/>
</dbReference>
<dbReference type="AlphaFoldDB" id="A0A8X6FY61"/>
<dbReference type="GO" id="GO:0005524">
    <property type="term" value="F:ATP binding"/>
    <property type="evidence" value="ECO:0007669"/>
    <property type="project" value="UniProtKB-KW"/>
</dbReference>
<dbReference type="GO" id="GO:0004674">
    <property type="term" value="F:protein serine/threonine kinase activity"/>
    <property type="evidence" value="ECO:0007669"/>
    <property type="project" value="UniProtKB-KW"/>
</dbReference>
<feature type="domain" description="Protein kinase" evidence="7">
    <location>
        <begin position="1"/>
        <end position="175"/>
    </location>
</feature>
<dbReference type="Gene3D" id="1.10.510.10">
    <property type="entry name" value="Transferase(Phosphotransferase) domain 1"/>
    <property type="match status" value="1"/>
</dbReference>
<evidence type="ECO:0000256" key="5">
    <source>
        <dbReference type="ARBA" id="ARBA00022777"/>
    </source>
</evidence>
<dbReference type="OrthoDB" id="193931at2759"/>
<dbReference type="Pfam" id="PF00433">
    <property type="entry name" value="Pkinase_C"/>
    <property type="match status" value="1"/>
</dbReference>
<name>A0A8X6FY61_TRICU</name>
<evidence type="ECO:0000313" key="10">
    <source>
        <dbReference type="Proteomes" id="UP000887116"/>
    </source>
</evidence>
<proteinExistence type="predicted"/>
<comment type="caution">
    <text evidence="9">The sequence shown here is derived from an EMBL/GenBank/DDBJ whole genome shotgun (WGS) entry which is preliminary data.</text>
</comment>
<dbReference type="InterPro" id="IPR000719">
    <property type="entry name" value="Prot_kinase_dom"/>
</dbReference>
<keyword evidence="3" id="KW-0808">Transferase</keyword>
<accession>A0A8X6FY61</accession>
<sequence length="298" mass="33594">MNGFATNDLKVNKNTVVDCFYLGEITLALEYLHTKGIIYRDLKPNNILLDSEGHVKLCDFGLSKEEMFYGCTTFSFCGTLDYMAPEIVSRSGHGKAVDWWSLGVLLFDFLNGYPPFQSKSRNRTIENILKGKLTFDSRISKRASDLMSKLLMRSVNLRLGSQQNDAEPIKKHQFFEGINWDDLLAKKVVPPYVPQLTSNEDVCYFDSKYTSQLALDSSDDSTLSSNDPFEGFSYEASLSADEFAVSNVLSTLDCDFSFEESFSPKAYSSCDLSRSPASSVYNSPLEYFRLDDAGSRHY</sequence>
<protein>
    <submittedName>
        <fullName evidence="9">Uncharacterized protein</fullName>
    </submittedName>
</protein>
<dbReference type="PROSITE" id="PS51285">
    <property type="entry name" value="AGC_KINASE_CTER"/>
    <property type="match status" value="1"/>
</dbReference>
<evidence type="ECO:0000256" key="6">
    <source>
        <dbReference type="ARBA" id="ARBA00022840"/>
    </source>
</evidence>
<dbReference type="SMART" id="SM00133">
    <property type="entry name" value="S_TK_X"/>
    <property type="match status" value="1"/>
</dbReference>
<dbReference type="EMBL" id="BMAO01004077">
    <property type="protein sequence ID" value="GFQ92200.1"/>
    <property type="molecule type" value="Genomic_DNA"/>
</dbReference>
<evidence type="ECO:0000259" key="7">
    <source>
        <dbReference type="PROSITE" id="PS50011"/>
    </source>
</evidence>
<keyword evidence="6" id="KW-0067">ATP-binding</keyword>
<evidence type="ECO:0000313" key="9">
    <source>
        <dbReference type="EMBL" id="GFQ92200.1"/>
    </source>
</evidence>
<dbReference type="InterPro" id="IPR017892">
    <property type="entry name" value="Pkinase_C"/>
</dbReference>
<dbReference type="Gene3D" id="3.30.200.20">
    <property type="entry name" value="Phosphorylase Kinase, domain 1"/>
    <property type="match status" value="1"/>
</dbReference>
<gene>
    <name evidence="9" type="primary">RPS6KB1</name>
    <name evidence="9" type="ORF">TNCT_107221</name>
</gene>
<evidence type="ECO:0000256" key="2">
    <source>
        <dbReference type="ARBA" id="ARBA00022553"/>
    </source>
</evidence>
<feature type="domain" description="AGC-kinase C-terminal" evidence="8">
    <location>
        <begin position="176"/>
        <end position="244"/>
    </location>
</feature>
<reference evidence="9" key="1">
    <citation type="submission" date="2020-07" db="EMBL/GenBank/DDBJ databases">
        <title>Multicomponent nature underlies the extraordinary mechanical properties of spider dragline silk.</title>
        <authorList>
            <person name="Kono N."/>
            <person name="Nakamura H."/>
            <person name="Mori M."/>
            <person name="Yoshida Y."/>
            <person name="Ohtoshi R."/>
            <person name="Malay A.D."/>
            <person name="Moran D.A.P."/>
            <person name="Tomita M."/>
            <person name="Numata K."/>
            <person name="Arakawa K."/>
        </authorList>
    </citation>
    <scope>NUCLEOTIDE SEQUENCE</scope>
</reference>
<dbReference type="FunFam" id="1.10.510.10:FF:000210">
    <property type="entry name" value="Non-specific serine/threonine protein kinase"/>
    <property type="match status" value="1"/>
</dbReference>
<dbReference type="PROSITE" id="PS00108">
    <property type="entry name" value="PROTEIN_KINASE_ST"/>
    <property type="match status" value="1"/>
</dbReference>